<sequence>MGINTDFKLLVISFFAFFIISCKGNQKNDNGHSDDTSIVKKELKDQFSKTDQIDFIKSFYTKYLRDLNEYTNTCVFREYLSEELINVLNKLDYNAIIDAQDYGKFDLNTLKVLKTKKIDIYRVSFINMNKEVLTDVKIVSRGNSCIITELTNDQYTIPTDFNKNNSINEDEFTYYLFKYRTKPDDPMDALKYRIEYIDNDIVVINMDSRNDSFEYECLQKKSQKGVELHYKKNTGINEFTGDRSKPLMKIYKKGDDFYATSPLIEDGKEIKLKEEE</sequence>
<evidence type="ECO:0000313" key="1">
    <source>
        <dbReference type="EMBL" id="SFZ83211.1"/>
    </source>
</evidence>
<evidence type="ECO:0000313" key="2">
    <source>
        <dbReference type="Proteomes" id="UP000231564"/>
    </source>
</evidence>
<protein>
    <submittedName>
        <fullName evidence="1">Uncharacterized protein</fullName>
    </submittedName>
</protein>
<dbReference type="InterPro" id="IPR018247">
    <property type="entry name" value="EF_Hand_1_Ca_BS"/>
</dbReference>
<keyword evidence="2" id="KW-1185">Reference proteome</keyword>
<gene>
    <name evidence="1" type="ORF">MARIT_1947</name>
</gene>
<dbReference type="KEGG" id="tmar:MARIT_1947"/>
<accession>A0A2H1EAU9</accession>
<organism evidence="1 2">
    <name type="scientific">Tenacibaculum maritimum NCIMB 2154</name>
    <dbReference type="NCBI Taxonomy" id="1349785"/>
    <lineage>
        <taxon>Bacteria</taxon>
        <taxon>Pseudomonadati</taxon>
        <taxon>Bacteroidota</taxon>
        <taxon>Flavobacteriia</taxon>
        <taxon>Flavobacteriales</taxon>
        <taxon>Flavobacteriaceae</taxon>
        <taxon>Tenacibaculum</taxon>
    </lineage>
</organism>
<dbReference type="EMBL" id="LT634361">
    <property type="protein sequence ID" value="SFZ83211.1"/>
    <property type="molecule type" value="Genomic_DNA"/>
</dbReference>
<dbReference type="AlphaFoldDB" id="A0A2H1EAU9"/>
<dbReference type="OrthoDB" id="1329029at2"/>
<dbReference type="Gene3D" id="3.10.450.50">
    <property type="match status" value="1"/>
</dbReference>
<name>A0A2H1EAU9_9FLAO</name>
<dbReference type="Proteomes" id="UP000231564">
    <property type="component" value="Chromosome MARIT"/>
</dbReference>
<reference evidence="1 2" key="1">
    <citation type="submission" date="2016-11" db="EMBL/GenBank/DDBJ databases">
        <authorList>
            <person name="Jaros S."/>
            <person name="Januszkiewicz K."/>
            <person name="Wedrychowicz H."/>
        </authorList>
    </citation>
    <scope>NUCLEOTIDE SEQUENCE [LARGE SCALE GENOMIC DNA]</scope>
    <source>
        <strain evidence="1">NCIMB 2154T</strain>
    </source>
</reference>
<dbReference type="PROSITE" id="PS00018">
    <property type="entry name" value="EF_HAND_1"/>
    <property type="match status" value="1"/>
</dbReference>
<proteinExistence type="predicted"/>
<dbReference type="RefSeq" id="WP_100211360.1">
    <property type="nucleotide sequence ID" value="NZ_CP138495.1"/>
</dbReference>
<dbReference type="GeneID" id="47723441"/>